<dbReference type="Proteomes" id="UP001434883">
    <property type="component" value="Unassembled WGS sequence"/>
</dbReference>
<gene>
    <name evidence="1" type="ORF">XENOCAPTIV_016684</name>
</gene>
<name>A0ABV0RSY5_9TELE</name>
<evidence type="ECO:0000313" key="1">
    <source>
        <dbReference type="EMBL" id="MEQ2210623.1"/>
    </source>
</evidence>
<organism evidence="1 2">
    <name type="scientific">Xenoophorus captivus</name>
    <dbReference type="NCBI Taxonomy" id="1517983"/>
    <lineage>
        <taxon>Eukaryota</taxon>
        <taxon>Metazoa</taxon>
        <taxon>Chordata</taxon>
        <taxon>Craniata</taxon>
        <taxon>Vertebrata</taxon>
        <taxon>Euteleostomi</taxon>
        <taxon>Actinopterygii</taxon>
        <taxon>Neopterygii</taxon>
        <taxon>Teleostei</taxon>
        <taxon>Neoteleostei</taxon>
        <taxon>Acanthomorphata</taxon>
        <taxon>Ovalentaria</taxon>
        <taxon>Atherinomorphae</taxon>
        <taxon>Cyprinodontiformes</taxon>
        <taxon>Goodeidae</taxon>
        <taxon>Xenoophorus</taxon>
    </lineage>
</organism>
<dbReference type="EMBL" id="JAHRIN010053880">
    <property type="protein sequence ID" value="MEQ2210623.1"/>
    <property type="molecule type" value="Genomic_DNA"/>
</dbReference>
<feature type="non-terminal residue" evidence="1">
    <location>
        <position position="135"/>
    </location>
</feature>
<protein>
    <submittedName>
        <fullName evidence="1">Uncharacterized protein</fullName>
    </submittedName>
</protein>
<accession>A0ABV0RSY5</accession>
<proteinExistence type="predicted"/>
<comment type="caution">
    <text evidence="1">The sequence shown here is derived from an EMBL/GenBank/DDBJ whole genome shotgun (WGS) entry which is preliminary data.</text>
</comment>
<sequence>MSGKIRACYVCQRNGRLTCRRYSVNVMQMRSFLRKTMLVLILVCCSRTRLGEPCLRTYPLECVDLLRRARIAFQAGRTLKEGFRLAQLEAVVRMLEEHECDFVDALGRDLHKVHHLLDECLVISEPLGVVFIMGT</sequence>
<evidence type="ECO:0000313" key="2">
    <source>
        <dbReference type="Proteomes" id="UP001434883"/>
    </source>
</evidence>
<reference evidence="1 2" key="1">
    <citation type="submission" date="2021-06" db="EMBL/GenBank/DDBJ databases">
        <authorList>
            <person name="Palmer J.M."/>
        </authorList>
    </citation>
    <scope>NUCLEOTIDE SEQUENCE [LARGE SCALE GENOMIC DNA]</scope>
    <source>
        <strain evidence="1 2">XC_2019</strain>
        <tissue evidence="1">Muscle</tissue>
    </source>
</reference>
<dbReference type="SUPFAM" id="SSF53720">
    <property type="entry name" value="ALDH-like"/>
    <property type="match status" value="1"/>
</dbReference>
<dbReference type="InterPro" id="IPR016161">
    <property type="entry name" value="Ald_DH/histidinol_DH"/>
</dbReference>
<keyword evidence="2" id="KW-1185">Reference proteome</keyword>